<keyword evidence="6 9" id="KW-0521">NADP</keyword>
<dbReference type="Gene3D" id="1.20.225.30">
    <property type="entry name" value="Dihydrouridine synthase, C-terminal recognition domain"/>
    <property type="match status" value="1"/>
</dbReference>
<dbReference type="PIRSF" id="PIRSF006621">
    <property type="entry name" value="Dus"/>
    <property type="match status" value="1"/>
</dbReference>
<dbReference type="InterPro" id="IPR018517">
    <property type="entry name" value="tRNA_hU_synthase_CS"/>
</dbReference>
<dbReference type="EMBL" id="JBBKTX010000001">
    <property type="protein sequence ID" value="MFK4751041.1"/>
    <property type="molecule type" value="Genomic_DNA"/>
</dbReference>
<sequence>MLPFDPNSSLYIALAPMEGLMDFHLREILTAVGGIDHCVTEFIRISQTVLPNRVFLKYCPELAQGGKTLAGTPVHIQLLGSDPELMAANAARVAALGAPAIDLNFGCPAKTVNRSQGGAVLLQHTERLYAITKAVRNAVPAHIPVSAKMRLGYTDKALALDNAQALAAAGIQWLTVHARTKTEGYKPPAWWEWIANIKQVVDIPVLANGEIWTPDQAAACQHQSQSRLLMIGRGLVAKPDLGLQIRAQQQGLFHQKLAWQDYLALFYQLAERLEHLEDKQLTDRMKQWLHYFSLHSTEMESVFQAVKRHRSRHDFFAALESIGQTIKLQPTV</sequence>
<dbReference type="Proteomes" id="UP001620597">
    <property type="component" value="Unassembled WGS sequence"/>
</dbReference>
<feature type="binding site" evidence="9">
    <location>
        <begin position="232"/>
        <end position="233"/>
    </location>
    <ligand>
        <name>FMN</name>
        <dbReference type="ChEBI" id="CHEBI:58210"/>
    </ligand>
</feature>
<dbReference type="InterPro" id="IPR042270">
    <property type="entry name" value="DusC_C"/>
</dbReference>
<keyword evidence="2 9" id="KW-0820">tRNA-binding</keyword>
<accession>A0ABW8NDQ3</accession>
<keyword evidence="8 9" id="KW-0560">Oxidoreductase</keyword>
<evidence type="ECO:0000256" key="3">
    <source>
        <dbReference type="ARBA" id="ARBA00022630"/>
    </source>
</evidence>
<dbReference type="HAMAP" id="MF_02043">
    <property type="entry name" value="DusC_subfam"/>
    <property type="match status" value="1"/>
</dbReference>
<reference evidence="12 13" key="1">
    <citation type="submission" date="2024-03" db="EMBL/GenBank/DDBJ databases">
        <title>High-quality draft genome sequence of Oceanobacter sp. wDCs-4.</title>
        <authorList>
            <person name="Dong C."/>
        </authorList>
    </citation>
    <scope>NUCLEOTIDE SEQUENCE [LARGE SCALE GENOMIC DNA]</scope>
    <source>
        <strain evidence="13">wDCs-4</strain>
    </source>
</reference>
<evidence type="ECO:0000313" key="13">
    <source>
        <dbReference type="Proteomes" id="UP001620597"/>
    </source>
</evidence>
<dbReference type="RefSeq" id="WP_416204561.1">
    <property type="nucleotide sequence ID" value="NZ_JBBKTX010000001.1"/>
</dbReference>
<feature type="domain" description="DUS-like FMN-binding" evidence="11">
    <location>
        <begin position="14"/>
        <end position="309"/>
    </location>
</feature>
<comment type="similarity">
    <text evidence="9">Belongs to the Dus family. DusC subfamily.</text>
</comment>
<keyword evidence="5 9" id="KW-0819">tRNA processing</keyword>
<proteinExistence type="inferred from homology"/>
<evidence type="ECO:0000256" key="4">
    <source>
        <dbReference type="ARBA" id="ARBA00022643"/>
    </source>
</evidence>
<dbReference type="PANTHER" id="PTHR11082">
    <property type="entry name" value="TRNA-DIHYDROURIDINE SYNTHASE"/>
    <property type="match status" value="1"/>
</dbReference>
<keyword evidence="7 9" id="KW-0694">RNA-binding</keyword>
<gene>
    <name evidence="9" type="primary">dusC</name>
    <name evidence="12" type="ORF">WG929_01340</name>
</gene>
<feature type="binding site" evidence="9">
    <location>
        <position position="148"/>
    </location>
    <ligand>
        <name>FMN</name>
        <dbReference type="ChEBI" id="CHEBI:58210"/>
    </ligand>
</feature>
<feature type="binding site" evidence="9">
    <location>
        <position position="77"/>
    </location>
    <ligand>
        <name>FMN</name>
        <dbReference type="ChEBI" id="CHEBI:58210"/>
    </ligand>
</feature>
<dbReference type="GO" id="GO:0016491">
    <property type="term" value="F:oxidoreductase activity"/>
    <property type="evidence" value="ECO:0007669"/>
    <property type="project" value="UniProtKB-KW"/>
</dbReference>
<dbReference type="Pfam" id="PF01207">
    <property type="entry name" value="Dus"/>
    <property type="match status" value="1"/>
</dbReference>
<dbReference type="SUPFAM" id="SSF51395">
    <property type="entry name" value="FMN-linked oxidoreductases"/>
    <property type="match status" value="1"/>
</dbReference>
<keyword evidence="4 9" id="KW-0288">FMN</keyword>
<dbReference type="InterPro" id="IPR035587">
    <property type="entry name" value="DUS-like_FMN-bd"/>
</dbReference>
<dbReference type="EC" id="1.3.1.-" evidence="9"/>
<evidence type="ECO:0000313" key="12">
    <source>
        <dbReference type="EMBL" id="MFK4751041.1"/>
    </source>
</evidence>
<evidence type="ECO:0000256" key="9">
    <source>
        <dbReference type="HAMAP-Rule" id="MF_02043"/>
    </source>
</evidence>
<feature type="site" description="Interacts with tRNA" evidence="9">
    <location>
        <position position="185"/>
    </location>
</feature>
<feature type="site" description="Interacts with tRNA; defines subfamily-specific binding signature" evidence="9">
    <location>
        <position position="44"/>
    </location>
</feature>
<dbReference type="Gene3D" id="3.20.20.70">
    <property type="entry name" value="Aldolase class I"/>
    <property type="match status" value="1"/>
</dbReference>
<organism evidence="12 13">
    <name type="scientific">Oceanobacter antarcticus</name>
    <dbReference type="NCBI Taxonomy" id="3133425"/>
    <lineage>
        <taxon>Bacteria</taxon>
        <taxon>Pseudomonadati</taxon>
        <taxon>Pseudomonadota</taxon>
        <taxon>Gammaproteobacteria</taxon>
        <taxon>Oceanospirillales</taxon>
        <taxon>Oceanospirillaceae</taxon>
        <taxon>Oceanobacter</taxon>
    </lineage>
</organism>
<comment type="catalytic activity">
    <reaction evidence="9">
        <text>5,6-dihydrouridine(16) in tRNA + NADP(+) = uridine(16) in tRNA + NADPH + H(+)</text>
        <dbReference type="Rhea" id="RHEA:53376"/>
        <dbReference type="Rhea" id="RHEA-COMP:13543"/>
        <dbReference type="Rhea" id="RHEA-COMP:13544"/>
        <dbReference type="ChEBI" id="CHEBI:15378"/>
        <dbReference type="ChEBI" id="CHEBI:57783"/>
        <dbReference type="ChEBI" id="CHEBI:58349"/>
        <dbReference type="ChEBI" id="CHEBI:65315"/>
        <dbReference type="ChEBI" id="CHEBI:74443"/>
    </reaction>
</comment>
<feature type="site" description="Interacts with tRNA; defines subfamily-specific binding signature" evidence="9">
    <location>
        <position position="284"/>
    </location>
</feature>
<dbReference type="CDD" id="cd02801">
    <property type="entry name" value="DUS_like_FMN"/>
    <property type="match status" value="1"/>
</dbReference>
<dbReference type="InterPro" id="IPR013785">
    <property type="entry name" value="Aldolase_TIM"/>
</dbReference>
<evidence type="ECO:0000256" key="1">
    <source>
        <dbReference type="ARBA" id="ARBA00001917"/>
    </source>
</evidence>
<feature type="site" description="Interacts with tRNA" evidence="9">
    <location>
        <position position="291"/>
    </location>
</feature>
<evidence type="ECO:0000256" key="5">
    <source>
        <dbReference type="ARBA" id="ARBA00022694"/>
    </source>
</evidence>
<evidence type="ECO:0000259" key="11">
    <source>
        <dbReference type="Pfam" id="PF01207"/>
    </source>
</evidence>
<feature type="site" description="Interacts with tRNA; defines subfamily-specific binding signature" evidence="9">
    <location>
        <position position="286"/>
    </location>
</feature>
<name>A0ABW8NDQ3_9GAMM</name>
<comment type="similarity">
    <text evidence="10">Belongs to the dus family.</text>
</comment>
<feature type="binding site" evidence="9">
    <location>
        <begin position="208"/>
        <end position="210"/>
    </location>
    <ligand>
        <name>FMN</name>
        <dbReference type="ChEBI" id="CHEBI:58210"/>
    </ligand>
</feature>
<evidence type="ECO:0000256" key="2">
    <source>
        <dbReference type="ARBA" id="ARBA00022555"/>
    </source>
</evidence>
<feature type="active site" description="Proton donor" evidence="9">
    <location>
        <position position="107"/>
    </location>
</feature>
<evidence type="ECO:0000256" key="7">
    <source>
        <dbReference type="ARBA" id="ARBA00022884"/>
    </source>
</evidence>
<keyword evidence="13" id="KW-1185">Reference proteome</keyword>
<evidence type="ECO:0000256" key="6">
    <source>
        <dbReference type="ARBA" id="ARBA00022857"/>
    </source>
</evidence>
<dbReference type="InterPro" id="IPR032886">
    <property type="entry name" value="DusC"/>
</dbReference>
<protein>
    <recommendedName>
        <fullName evidence="9">tRNA-dihydrouridine(16) synthase</fullName>
        <ecNumber evidence="9">1.3.1.-</ecNumber>
    </recommendedName>
    <alternativeName>
        <fullName evidence="9">U16-specific dihydrouridine synthase</fullName>
        <shortName evidence="9">U16-specific Dus</shortName>
    </alternativeName>
    <alternativeName>
        <fullName evidence="9">tRNA-dihydrouridine synthase C</fullName>
    </alternativeName>
</protein>
<dbReference type="PROSITE" id="PS01136">
    <property type="entry name" value="UPF0034"/>
    <property type="match status" value="1"/>
</dbReference>
<evidence type="ECO:0000256" key="8">
    <source>
        <dbReference type="ARBA" id="ARBA00023002"/>
    </source>
</evidence>
<comment type="catalytic activity">
    <reaction evidence="9">
        <text>5,6-dihydrouridine(16) in tRNA + NAD(+) = uridine(16) in tRNA + NADH + H(+)</text>
        <dbReference type="Rhea" id="RHEA:53380"/>
        <dbReference type="Rhea" id="RHEA-COMP:13543"/>
        <dbReference type="Rhea" id="RHEA-COMP:13544"/>
        <dbReference type="ChEBI" id="CHEBI:15378"/>
        <dbReference type="ChEBI" id="CHEBI:57540"/>
        <dbReference type="ChEBI" id="CHEBI:57945"/>
        <dbReference type="ChEBI" id="CHEBI:65315"/>
        <dbReference type="ChEBI" id="CHEBI:74443"/>
    </reaction>
</comment>
<feature type="site" description="Interacts with tRNA" evidence="9">
    <location>
        <position position="104"/>
    </location>
</feature>
<comment type="cofactor">
    <cofactor evidence="1 9 10">
        <name>FMN</name>
        <dbReference type="ChEBI" id="CHEBI:58210"/>
    </cofactor>
</comment>
<dbReference type="PANTHER" id="PTHR11082:SF26">
    <property type="entry name" value="TRNA-DIHYDROURIDINE(16) SYNTHASE"/>
    <property type="match status" value="1"/>
</dbReference>
<dbReference type="InterPro" id="IPR001269">
    <property type="entry name" value="DUS_fam"/>
</dbReference>
<evidence type="ECO:0000256" key="10">
    <source>
        <dbReference type="PIRNR" id="PIRNR006621"/>
    </source>
</evidence>
<feature type="site" description="Interacts with tRNA; defines subfamily-specific binding signature" evidence="9">
    <location>
        <position position="307"/>
    </location>
</feature>
<comment type="function">
    <text evidence="9">Catalyzes the synthesis of 5,6-dihydrouridine (D), a modified base found in the D-loop of most tRNAs, via the reduction of the C5-C6 double bond in target uridines. Specifically modifies U16 in tRNAs.</text>
</comment>
<keyword evidence="3 9" id="KW-0285">Flavoprotein</keyword>
<comment type="caution">
    <text evidence="12">The sequence shown here is derived from an EMBL/GenBank/DDBJ whole genome shotgun (WGS) entry which is preliminary data.</text>
</comment>